<feature type="transmembrane region" description="Helical" evidence="1">
    <location>
        <begin position="53"/>
        <end position="77"/>
    </location>
</feature>
<accession>A0A9P3G6J9</accession>
<evidence type="ECO:0000313" key="4">
    <source>
        <dbReference type="Proteomes" id="UP000703269"/>
    </source>
</evidence>
<protein>
    <recommendedName>
        <fullName evidence="2">DUF6533 domain-containing protein</fullName>
    </recommendedName>
</protein>
<feature type="transmembrane region" description="Helical" evidence="1">
    <location>
        <begin position="24"/>
        <end position="41"/>
    </location>
</feature>
<feature type="domain" description="DUF6533" evidence="2">
    <location>
        <begin position="24"/>
        <end position="69"/>
    </location>
</feature>
<keyword evidence="1" id="KW-0812">Transmembrane</keyword>
<dbReference type="EMBL" id="BPQB01000011">
    <property type="protein sequence ID" value="GJE89146.1"/>
    <property type="molecule type" value="Genomic_DNA"/>
</dbReference>
<evidence type="ECO:0000259" key="2">
    <source>
        <dbReference type="Pfam" id="PF20151"/>
    </source>
</evidence>
<evidence type="ECO:0000256" key="1">
    <source>
        <dbReference type="SAM" id="Phobius"/>
    </source>
</evidence>
<keyword evidence="4" id="KW-1185">Reference proteome</keyword>
<organism evidence="3 4">
    <name type="scientific">Phanerochaete sordida</name>
    <dbReference type="NCBI Taxonomy" id="48140"/>
    <lineage>
        <taxon>Eukaryota</taxon>
        <taxon>Fungi</taxon>
        <taxon>Dikarya</taxon>
        <taxon>Basidiomycota</taxon>
        <taxon>Agaricomycotina</taxon>
        <taxon>Agaricomycetes</taxon>
        <taxon>Polyporales</taxon>
        <taxon>Phanerochaetaceae</taxon>
        <taxon>Phanerochaete</taxon>
    </lineage>
</organism>
<dbReference type="OrthoDB" id="2745134at2759"/>
<keyword evidence="1" id="KW-1133">Transmembrane helix</keyword>
<dbReference type="InterPro" id="IPR045340">
    <property type="entry name" value="DUF6533"/>
</dbReference>
<dbReference type="AlphaFoldDB" id="A0A9P3G6J9"/>
<name>A0A9P3G6J9_9APHY</name>
<gene>
    <name evidence="3" type="ORF">PsYK624_052400</name>
</gene>
<keyword evidence="1" id="KW-0472">Membrane</keyword>
<dbReference type="Proteomes" id="UP000703269">
    <property type="component" value="Unassembled WGS sequence"/>
</dbReference>
<reference evidence="3 4" key="1">
    <citation type="submission" date="2021-08" db="EMBL/GenBank/DDBJ databases">
        <title>Draft Genome Sequence of Phanerochaete sordida strain YK-624.</title>
        <authorList>
            <person name="Mori T."/>
            <person name="Dohra H."/>
            <person name="Suzuki T."/>
            <person name="Kawagishi H."/>
            <person name="Hirai H."/>
        </authorList>
    </citation>
    <scope>NUCLEOTIDE SEQUENCE [LARGE SCALE GENOMIC DNA]</scope>
    <source>
        <strain evidence="3 4">YK-624</strain>
    </source>
</reference>
<proteinExistence type="predicted"/>
<dbReference type="Pfam" id="PF20151">
    <property type="entry name" value="DUF6533"/>
    <property type="match status" value="1"/>
</dbReference>
<comment type="caution">
    <text evidence="3">The sequence shown here is derived from an EMBL/GenBank/DDBJ whole genome shotgun (WGS) entry which is preliminary data.</text>
</comment>
<evidence type="ECO:0000313" key="3">
    <source>
        <dbReference type="EMBL" id="GJE89146.1"/>
    </source>
</evidence>
<sequence length="85" mass="9553">MSAQDQSEYAEIVVAVQSIRTNNYVAMGALALIVYDYVITLDQEVNNVWRRKFTAASLLFYVNRYLSILAAALIVAMNSMTVQEV</sequence>